<dbReference type="EMBL" id="LN831788">
    <property type="protein sequence ID" value="CQR59221.1"/>
    <property type="molecule type" value="Genomic_DNA"/>
</dbReference>
<dbReference type="CDD" id="cd06127">
    <property type="entry name" value="DEDDh"/>
    <property type="match status" value="1"/>
</dbReference>
<gene>
    <name evidence="2" type="ORF">sle1_054</name>
</gene>
<evidence type="ECO:0000313" key="3">
    <source>
        <dbReference type="Proteomes" id="UP000035016"/>
    </source>
</evidence>
<dbReference type="InterPro" id="IPR013520">
    <property type="entry name" value="Ribonucl_H"/>
</dbReference>
<name>A0A0F7VQY2_STRLW</name>
<organism evidence="2 3">
    <name type="scientific">Streptomyces leeuwenhoekii</name>
    <dbReference type="NCBI Taxonomy" id="1437453"/>
    <lineage>
        <taxon>Bacteria</taxon>
        <taxon>Bacillati</taxon>
        <taxon>Actinomycetota</taxon>
        <taxon>Actinomycetes</taxon>
        <taxon>Kitasatosporales</taxon>
        <taxon>Streptomycetaceae</taxon>
        <taxon>Streptomyces</taxon>
    </lineage>
</organism>
<dbReference type="InterPro" id="IPR036397">
    <property type="entry name" value="RNaseH_sf"/>
</dbReference>
<feature type="domain" description="Exonuclease" evidence="1">
    <location>
        <begin position="3"/>
        <end position="209"/>
    </location>
</feature>
<sequence>MTTIAFVDIETTGLDPIRHEPWEIAVIRREPDGTETEHLWQLRPSTAHLQHAADPEALRIGRYHERAAVPTDATAADMLAPNGPAPLAVLDVTRQIFQALRGTVMVGSNPAFDAAFLHRMLQLPQPPWHYRVIDTATLAAGFRLGQAASGAYGGDFLFPSDFPSLPFSSRALSRAVGVEPPGDGVAHTALGDARWARDFYDAITHSNPA</sequence>
<evidence type="ECO:0000259" key="1">
    <source>
        <dbReference type="SMART" id="SM00479"/>
    </source>
</evidence>
<dbReference type="Gene3D" id="3.30.420.10">
    <property type="entry name" value="Ribonuclease H-like superfamily/Ribonuclease H"/>
    <property type="match status" value="1"/>
</dbReference>
<dbReference type="AlphaFoldDB" id="A0A0F7VQY2"/>
<dbReference type="RefSeq" id="WP_047121259.1">
    <property type="nucleotide sequence ID" value="NZ_LN831788.1"/>
</dbReference>
<keyword evidence="2" id="KW-0614">Plasmid</keyword>
<dbReference type="GO" id="GO:0004527">
    <property type="term" value="F:exonuclease activity"/>
    <property type="evidence" value="ECO:0007669"/>
    <property type="project" value="UniProtKB-ARBA"/>
</dbReference>
<reference evidence="3" key="1">
    <citation type="submission" date="2015-02" db="EMBL/GenBank/DDBJ databases">
        <authorList>
            <person name="Gomez-Escribano P.J."/>
        </authorList>
    </citation>
    <scope>NUCLEOTIDE SEQUENCE [LARGE SCALE GENOMIC DNA]</scope>
    <source>
        <strain evidence="3">C34 (DSM 42122 / NRRL B-24963)</strain>
        <plasmid evidence="3">pSLE1</plasmid>
    </source>
</reference>
<dbReference type="PATRIC" id="fig|1437453.6.peg.7179"/>
<dbReference type="GO" id="GO:0003676">
    <property type="term" value="F:nucleic acid binding"/>
    <property type="evidence" value="ECO:0007669"/>
    <property type="project" value="InterPro"/>
</dbReference>
<evidence type="ECO:0000313" key="2">
    <source>
        <dbReference type="EMBL" id="CQR59221.1"/>
    </source>
</evidence>
<dbReference type="KEGG" id="sle:sle1_054"/>
<geneLocation type="plasmid" evidence="2 3">
    <name>pSLE1</name>
</geneLocation>
<protein>
    <submittedName>
        <fullName evidence="2">Sle1_054 protein</fullName>
    </submittedName>
</protein>
<dbReference type="InterPro" id="IPR012337">
    <property type="entry name" value="RNaseH-like_sf"/>
</dbReference>
<proteinExistence type="predicted"/>
<dbReference type="SUPFAM" id="SSF53098">
    <property type="entry name" value="Ribonuclease H-like"/>
    <property type="match status" value="1"/>
</dbReference>
<dbReference type="SMART" id="SM00479">
    <property type="entry name" value="EXOIII"/>
    <property type="match status" value="1"/>
</dbReference>
<accession>A0A0F7VQY2</accession>
<dbReference type="Proteomes" id="UP000035016">
    <property type="component" value="Plasmid pSLE1"/>
</dbReference>